<feature type="transmembrane region" description="Helical" evidence="8">
    <location>
        <begin position="204"/>
        <end position="224"/>
    </location>
</feature>
<keyword evidence="6 8" id="KW-0472">Membrane</keyword>
<feature type="transmembrane region" description="Helical" evidence="8">
    <location>
        <begin position="12"/>
        <end position="34"/>
    </location>
</feature>
<dbReference type="Proteomes" id="UP000267128">
    <property type="component" value="Unassembled WGS sequence"/>
</dbReference>
<organism evidence="10 11">
    <name type="scientific">Nocardioides marmoriginsengisoli</name>
    <dbReference type="NCBI Taxonomy" id="661483"/>
    <lineage>
        <taxon>Bacteria</taxon>
        <taxon>Bacillati</taxon>
        <taxon>Actinomycetota</taxon>
        <taxon>Actinomycetes</taxon>
        <taxon>Propionibacteriales</taxon>
        <taxon>Nocardioidaceae</taxon>
        <taxon>Nocardioides</taxon>
    </lineage>
</organism>
<name>A0A3N0CCR4_9ACTN</name>
<evidence type="ECO:0000256" key="1">
    <source>
        <dbReference type="ARBA" id="ARBA00004651"/>
    </source>
</evidence>
<evidence type="ECO:0000313" key="10">
    <source>
        <dbReference type="EMBL" id="RNL61208.1"/>
    </source>
</evidence>
<protein>
    <submittedName>
        <fullName evidence="10">MMPL family transporter</fullName>
    </submittedName>
</protein>
<gene>
    <name evidence="10" type="ORF">EFK50_17725</name>
</gene>
<sequence>MFAALGRFVTRFPWYVLGAWAVAAVLIIAFAPGLKSTTEQADFLPKHYESIKATDILADAFPQQRDNGATIVFDRTDGKPLTADDKQDIDRVKAELKLGSAFTEAAAPQYPPVAQPTVGIVNIGLADGVTGQNESDLDQVETMREDLKDLIRGTDLRAQTTGNLAQGYDQTQSGANAEAIVMMATIILIIVLLGFIFRSVLAAITPILVVVVVYIISRGLIAMAAEAFDLQVDTSLSIILGVVLFGIGTDYFLFYLFRFRERRREGSEHRDSASYAVARAGEAIASAGGAVIVAFMTLTLSSLGMFKSMGPALAIAVTVMLLAALTLVPAVVTLLGRGLFWPSKKWHLPSSGTRFGSIGSSVGRHPVRYVLASGSALVFLTLFIFVGTGYNPTFDLSDSNSSSSTESAKGTDTLEKGGFSAGATQPTPVVLKSNQKLDSGELDTFRTRLESVHGVAEVAKQAVPSADGKTALVMVTLKDDPSTDAALRVIKDDLRPTVQDAAPDGADAYVGGLASVFVDFQAAMNRDYSVVFPIAALIIMVILGLVLRSLVAPWYLMLSVGLGFGATLGAAVIVFQHLKGDDGIVFMLPLLIYLFVVALGTDYNILMISRLREEARSGKEPRAAAAEAVRHSGPTIAVAGVILAGTFAALMLGGNSFLVMMGFSVAFGIMISAFVMAMFFTPALTALIGHAAWWPGHGDETEEEHEARVGHH</sequence>
<accession>A0A3N0CCR4</accession>
<dbReference type="PROSITE" id="PS50156">
    <property type="entry name" value="SSD"/>
    <property type="match status" value="2"/>
</dbReference>
<dbReference type="InterPro" id="IPR000731">
    <property type="entry name" value="SSD"/>
</dbReference>
<dbReference type="EMBL" id="RJSE01000008">
    <property type="protein sequence ID" value="RNL61208.1"/>
    <property type="molecule type" value="Genomic_DNA"/>
</dbReference>
<evidence type="ECO:0000313" key="11">
    <source>
        <dbReference type="Proteomes" id="UP000267128"/>
    </source>
</evidence>
<feature type="transmembrane region" description="Helical" evidence="8">
    <location>
        <begin position="657"/>
        <end position="680"/>
    </location>
</feature>
<feature type="transmembrane region" description="Helical" evidence="8">
    <location>
        <begin position="628"/>
        <end position="651"/>
    </location>
</feature>
<dbReference type="OrthoDB" id="2365435at2"/>
<evidence type="ECO:0000256" key="8">
    <source>
        <dbReference type="SAM" id="Phobius"/>
    </source>
</evidence>
<proteinExistence type="inferred from homology"/>
<reference evidence="10 11" key="1">
    <citation type="submission" date="2018-11" db="EMBL/GenBank/DDBJ databases">
        <authorList>
            <person name="Li F."/>
        </authorList>
    </citation>
    <scope>NUCLEOTIDE SEQUENCE [LARGE SCALE GENOMIC DNA]</scope>
    <source>
        <strain evidence="10 11">Gsoil 097</strain>
    </source>
</reference>
<feature type="transmembrane region" description="Helical" evidence="8">
    <location>
        <begin position="277"/>
        <end position="300"/>
    </location>
</feature>
<evidence type="ECO:0000256" key="7">
    <source>
        <dbReference type="SAM" id="MobiDB-lite"/>
    </source>
</evidence>
<evidence type="ECO:0000256" key="6">
    <source>
        <dbReference type="ARBA" id="ARBA00023136"/>
    </source>
</evidence>
<evidence type="ECO:0000259" key="9">
    <source>
        <dbReference type="PROSITE" id="PS50156"/>
    </source>
</evidence>
<feature type="transmembrane region" description="Helical" evidence="8">
    <location>
        <begin position="554"/>
        <end position="578"/>
    </location>
</feature>
<keyword evidence="4 8" id="KW-0812">Transmembrane</keyword>
<dbReference type="PANTHER" id="PTHR33406">
    <property type="entry name" value="MEMBRANE PROTEIN MJ1562-RELATED"/>
    <property type="match status" value="1"/>
</dbReference>
<comment type="similarity">
    <text evidence="2">Belongs to the resistance-nodulation-cell division (RND) (TC 2.A.6) family. MmpL subfamily.</text>
</comment>
<dbReference type="AlphaFoldDB" id="A0A3N0CCR4"/>
<feature type="transmembrane region" description="Helical" evidence="8">
    <location>
        <begin position="312"/>
        <end position="335"/>
    </location>
</feature>
<keyword evidence="5 8" id="KW-1133">Transmembrane helix</keyword>
<keyword evidence="3" id="KW-1003">Cell membrane</keyword>
<dbReference type="PANTHER" id="PTHR33406:SF6">
    <property type="entry name" value="MEMBRANE PROTEIN YDGH-RELATED"/>
    <property type="match status" value="1"/>
</dbReference>
<comment type="caution">
    <text evidence="10">The sequence shown here is derived from an EMBL/GenBank/DDBJ whole genome shotgun (WGS) entry which is preliminary data.</text>
</comment>
<feature type="region of interest" description="Disordered" evidence="7">
    <location>
        <begin position="396"/>
        <end position="425"/>
    </location>
</feature>
<evidence type="ECO:0000256" key="4">
    <source>
        <dbReference type="ARBA" id="ARBA00022692"/>
    </source>
</evidence>
<feature type="transmembrane region" description="Helical" evidence="8">
    <location>
        <begin position="236"/>
        <end position="257"/>
    </location>
</feature>
<evidence type="ECO:0000256" key="5">
    <source>
        <dbReference type="ARBA" id="ARBA00022989"/>
    </source>
</evidence>
<dbReference type="InterPro" id="IPR050545">
    <property type="entry name" value="Mycobact_MmpL"/>
</dbReference>
<keyword evidence="11" id="KW-1185">Reference proteome</keyword>
<feature type="transmembrane region" description="Helical" evidence="8">
    <location>
        <begin position="584"/>
        <end position="607"/>
    </location>
</feature>
<feature type="compositionally biased region" description="Low complexity" evidence="7">
    <location>
        <begin position="397"/>
        <end position="407"/>
    </location>
</feature>
<dbReference type="RefSeq" id="WP_123228920.1">
    <property type="nucleotide sequence ID" value="NZ_RJSE01000008.1"/>
</dbReference>
<dbReference type="Gene3D" id="1.20.1640.10">
    <property type="entry name" value="Multidrug efflux transporter AcrB transmembrane domain"/>
    <property type="match status" value="2"/>
</dbReference>
<feature type="transmembrane region" description="Helical" evidence="8">
    <location>
        <begin position="528"/>
        <end position="547"/>
    </location>
</feature>
<dbReference type="SUPFAM" id="SSF82866">
    <property type="entry name" value="Multidrug efflux transporter AcrB transmembrane domain"/>
    <property type="match status" value="2"/>
</dbReference>
<dbReference type="GO" id="GO:0005886">
    <property type="term" value="C:plasma membrane"/>
    <property type="evidence" value="ECO:0007669"/>
    <property type="project" value="UniProtKB-SubCell"/>
</dbReference>
<evidence type="ECO:0000256" key="2">
    <source>
        <dbReference type="ARBA" id="ARBA00010157"/>
    </source>
</evidence>
<comment type="subcellular location">
    <subcellularLocation>
        <location evidence="1">Cell membrane</location>
        <topology evidence="1">Multi-pass membrane protein</topology>
    </subcellularLocation>
</comment>
<dbReference type="Pfam" id="PF03176">
    <property type="entry name" value="MMPL"/>
    <property type="match status" value="2"/>
</dbReference>
<feature type="domain" description="SSD" evidence="9">
    <location>
        <begin position="561"/>
        <end position="686"/>
    </location>
</feature>
<feature type="transmembrane region" description="Helical" evidence="8">
    <location>
        <begin position="369"/>
        <end position="390"/>
    </location>
</feature>
<evidence type="ECO:0000256" key="3">
    <source>
        <dbReference type="ARBA" id="ARBA00022475"/>
    </source>
</evidence>
<feature type="transmembrane region" description="Helical" evidence="8">
    <location>
        <begin position="179"/>
        <end position="197"/>
    </location>
</feature>
<feature type="domain" description="SSD" evidence="9">
    <location>
        <begin position="203"/>
        <end position="334"/>
    </location>
</feature>
<dbReference type="InterPro" id="IPR004869">
    <property type="entry name" value="MMPL_dom"/>
</dbReference>